<sequence>MKVIIKPINSFYRNIELRYLKKIIKIEKDNYQTPWSDKQLEESLNIYSKFSRVIVKNDEVVAYVFIIVTLDEAEILNIAVDKEYQKQSIATYLLKEVIKELKAKNIKKIFLEVRNSNLIAQELYKKLNFIVFGKREKYYSNGEDALLFQLNIKKL</sequence>
<feature type="domain" description="N-acetyltransferase" evidence="5">
    <location>
        <begin position="10"/>
        <end position="153"/>
    </location>
</feature>
<keyword evidence="2" id="KW-0963">Cytoplasm</keyword>
<dbReference type="AlphaFoldDB" id="A0A1W1CP91"/>
<name>A0A1W1CP91_9ZZZZ</name>
<dbReference type="Gene3D" id="3.40.630.30">
    <property type="match status" value="1"/>
</dbReference>
<dbReference type="GO" id="GO:0008080">
    <property type="term" value="F:N-acetyltransferase activity"/>
    <property type="evidence" value="ECO:0007669"/>
    <property type="project" value="InterPro"/>
</dbReference>
<evidence type="ECO:0000259" key="5">
    <source>
        <dbReference type="PROSITE" id="PS51186"/>
    </source>
</evidence>
<dbReference type="InterPro" id="IPR000182">
    <property type="entry name" value="GNAT_dom"/>
</dbReference>
<dbReference type="PANTHER" id="PTHR43420:SF44">
    <property type="entry name" value="ACETYLTRANSFERASE YPEA"/>
    <property type="match status" value="1"/>
</dbReference>
<dbReference type="InterPro" id="IPR006464">
    <property type="entry name" value="AcTrfase_RimI/Ard1"/>
</dbReference>
<dbReference type="PROSITE" id="PS51186">
    <property type="entry name" value="GNAT"/>
    <property type="match status" value="1"/>
</dbReference>
<protein>
    <submittedName>
        <fullName evidence="6">Ribosomal-protein-S18p-alanine acetyltransferase</fullName>
        <ecNumber evidence="6">2.3.1.-</ecNumber>
    </submittedName>
</protein>
<dbReference type="EMBL" id="FPHJ01000056">
    <property type="protein sequence ID" value="SFV67471.1"/>
    <property type="molecule type" value="Genomic_DNA"/>
</dbReference>
<dbReference type="EC" id="2.3.1.-" evidence="6"/>
<evidence type="ECO:0000256" key="1">
    <source>
        <dbReference type="ARBA" id="ARBA00005395"/>
    </source>
</evidence>
<gene>
    <name evidence="6" type="ORF">MNB_SUP05-5-824</name>
</gene>
<dbReference type="PANTHER" id="PTHR43420">
    <property type="entry name" value="ACETYLTRANSFERASE"/>
    <property type="match status" value="1"/>
</dbReference>
<keyword evidence="4 6" id="KW-0012">Acyltransferase</keyword>
<dbReference type="InterPro" id="IPR016181">
    <property type="entry name" value="Acyl_CoA_acyltransferase"/>
</dbReference>
<dbReference type="NCBIfam" id="TIGR01575">
    <property type="entry name" value="rimI"/>
    <property type="match status" value="1"/>
</dbReference>
<dbReference type="CDD" id="cd04301">
    <property type="entry name" value="NAT_SF"/>
    <property type="match status" value="1"/>
</dbReference>
<dbReference type="Pfam" id="PF00583">
    <property type="entry name" value="Acetyltransf_1"/>
    <property type="match status" value="1"/>
</dbReference>
<comment type="similarity">
    <text evidence="1">Belongs to the acetyltransferase family. RimI subfamily.</text>
</comment>
<dbReference type="SUPFAM" id="SSF55729">
    <property type="entry name" value="Acyl-CoA N-acyltransferases (Nat)"/>
    <property type="match status" value="1"/>
</dbReference>
<dbReference type="InterPro" id="IPR050680">
    <property type="entry name" value="YpeA/RimI_acetyltransf"/>
</dbReference>
<keyword evidence="3 6" id="KW-0808">Transferase</keyword>
<reference evidence="6" key="1">
    <citation type="submission" date="2016-10" db="EMBL/GenBank/DDBJ databases">
        <authorList>
            <person name="de Groot N.N."/>
        </authorList>
    </citation>
    <scope>NUCLEOTIDE SEQUENCE</scope>
</reference>
<evidence type="ECO:0000256" key="4">
    <source>
        <dbReference type="ARBA" id="ARBA00023315"/>
    </source>
</evidence>
<evidence type="ECO:0000256" key="3">
    <source>
        <dbReference type="ARBA" id="ARBA00022679"/>
    </source>
</evidence>
<accession>A0A1W1CP91</accession>
<organism evidence="6">
    <name type="scientific">hydrothermal vent metagenome</name>
    <dbReference type="NCBI Taxonomy" id="652676"/>
    <lineage>
        <taxon>unclassified sequences</taxon>
        <taxon>metagenomes</taxon>
        <taxon>ecological metagenomes</taxon>
    </lineage>
</organism>
<proteinExistence type="inferred from homology"/>
<evidence type="ECO:0000313" key="6">
    <source>
        <dbReference type="EMBL" id="SFV67471.1"/>
    </source>
</evidence>
<evidence type="ECO:0000256" key="2">
    <source>
        <dbReference type="ARBA" id="ARBA00022490"/>
    </source>
</evidence>